<organism evidence="2 3">
    <name type="scientific">Sinorhizobium medicae</name>
    <dbReference type="NCBI Taxonomy" id="110321"/>
    <lineage>
        <taxon>Bacteria</taxon>
        <taxon>Pseudomonadati</taxon>
        <taxon>Pseudomonadota</taxon>
        <taxon>Alphaproteobacteria</taxon>
        <taxon>Hyphomicrobiales</taxon>
        <taxon>Rhizobiaceae</taxon>
        <taxon>Sinorhizobium/Ensifer group</taxon>
        <taxon>Sinorhizobium</taxon>
    </lineage>
</organism>
<evidence type="ECO:0000313" key="2">
    <source>
        <dbReference type="EMBL" id="PLU06260.1"/>
    </source>
</evidence>
<comment type="caution">
    <text evidence="2">The sequence shown here is derived from an EMBL/GenBank/DDBJ whole genome shotgun (WGS) entry which is preliminary data.</text>
</comment>
<keyword evidence="3" id="KW-1185">Reference proteome</keyword>
<dbReference type="EMBL" id="NBUC01000053">
    <property type="protein sequence ID" value="PLU06260.1"/>
    <property type="molecule type" value="Genomic_DNA"/>
</dbReference>
<feature type="region of interest" description="Disordered" evidence="1">
    <location>
        <begin position="87"/>
        <end position="116"/>
    </location>
</feature>
<gene>
    <name evidence="2" type="ORF">BMJ33_06815</name>
</gene>
<sequence length="116" mass="13034">MRIEAGRIRRALERYYLVAGRNDPVVISIPKGGYVPIFEKQADDSKTSLIHSKFPAAMDLARRRRDRSCLRRLGGKRACSPCFGRELGNVQPQSTKHPKTGCDAVRGSLRNARHSE</sequence>
<reference evidence="2 3" key="1">
    <citation type="journal article" date="2018" name="FEMS Microbiol. Ecol.">
        <title>Co-invading symbiotic mutualists of Medicago polymorpha retain high ancestral diversity and contain diverse accessory genomes.</title>
        <authorList>
            <person name="Porter S.S."/>
            <person name="Faber-Hammond J.J."/>
            <person name="Friesen M.L."/>
        </authorList>
    </citation>
    <scope>NUCLEOTIDE SEQUENCE [LARGE SCALE GENOMIC DNA]</scope>
    <source>
        <strain evidence="2 3">Str16</strain>
    </source>
</reference>
<dbReference type="Proteomes" id="UP001190825">
    <property type="component" value="Unassembled WGS sequence"/>
</dbReference>
<evidence type="ECO:0000313" key="3">
    <source>
        <dbReference type="Proteomes" id="UP001190825"/>
    </source>
</evidence>
<evidence type="ECO:0000256" key="1">
    <source>
        <dbReference type="SAM" id="MobiDB-lite"/>
    </source>
</evidence>
<dbReference type="RefSeq" id="WP_024325015.1">
    <property type="nucleotide sequence ID" value="NZ_CP104149.1"/>
</dbReference>
<name>A0ABX4TSC0_9HYPH</name>
<protein>
    <submittedName>
        <fullName evidence="2">Uncharacterized protein</fullName>
    </submittedName>
</protein>
<proteinExistence type="predicted"/>
<accession>A0ABX4TSC0</accession>